<evidence type="ECO:0000313" key="1">
    <source>
        <dbReference type="EMBL" id="KAJ3660894.1"/>
    </source>
</evidence>
<gene>
    <name evidence="1" type="ORF">Zmor_005321</name>
</gene>
<keyword evidence="2" id="KW-1185">Reference proteome</keyword>
<proteinExistence type="predicted"/>
<organism evidence="1 2">
    <name type="scientific">Zophobas morio</name>
    <dbReference type="NCBI Taxonomy" id="2755281"/>
    <lineage>
        <taxon>Eukaryota</taxon>
        <taxon>Metazoa</taxon>
        <taxon>Ecdysozoa</taxon>
        <taxon>Arthropoda</taxon>
        <taxon>Hexapoda</taxon>
        <taxon>Insecta</taxon>
        <taxon>Pterygota</taxon>
        <taxon>Neoptera</taxon>
        <taxon>Endopterygota</taxon>
        <taxon>Coleoptera</taxon>
        <taxon>Polyphaga</taxon>
        <taxon>Cucujiformia</taxon>
        <taxon>Tenebrionidae</taxon>
        <taxon>Zophobas</taxon>
    </lineage>
</organism>
<accession>A0AA38MLT9</accession>
<dbReference type="AlphaFoldDB" id="A0AA38MLT9"/>
<reference evidence="1" key="1">
    <citation type="journal article" date="2023" name="G3 (Bethesda)">
        <title>Whole genome assemblies of Zophobas morio and Tenebrio molitor.</title>
        <authorList>
            <person name="Kaur S."/>
            <person name="Stinson S.A."/>
            <person name="diCenzo G.C."/>
        </authorList>
    </citation>
    <scope>NUCLEOTIDE SEQUENCE</scope>
    <source>
        <strain evidence="1">QUZm001</strain>
    </source>
</reference>
<dbReference type="Proteomes" id="UP001168821">
    <property type="component" value="Unassembled WGS sequence"/>
</dbReference>
<comment type="caution">
    <text evidence="1">The sequence shown here is derived from an EMBL/GenBank/DDBJ whole genome shotgun (WGS) entry which is preliminary data.</text>
</comment>
<name>A0AA38MLT9_9CUCU</name>
<evidence type="ECO:0000313" key="2">
    <source>
        <dbReference type="Proteomes" id="UP001168821"/>
    </source>
</evidence>
<dbReference type="EMBL" id="JALNTZ010000002">
    <property type="protein sequence ID" value="KAJ3660894.1"/>
    <property type="molecule type" value="Genomic_DNA"/>
</dbReference>
<protein>
    <submittedName>
        <fullName evidence="1">Uncharacterized protein</fullName>
    </submittedName>
</protein>
<sequence length="395" mass="44791">MATSDTDVPTSDPTILLQLKCERCKKVVTNACIRCVKCGVTYHRSCAFTKNERSKCFHFLSENEMQCIHHQVDDQVDTVDVLTLNEDEPMSQAIIDFLSSNKFSGILRDAIVAATAPLQNTIEKLKQELSDLKSTNIDMIRLFNNWPEKNLIKSSDKEVGALSDFFLDGDSKTFRNGGHRTQPIKTQKTTTERTINTNLISDVPSNSNSIQFKTNSNYLQVPKIISNDDGSPNFNLEPIMPTTKTQSQGSIYNKNTTSYNNSVLVDADGFQTKMSRRNKRKIVRGNATLQNMSLKAAKRLSTVYVGNLQPNTVENDVNEFLRSKFPNFEFIVDKLPRRINAKSVSFKVTVDPTIYNDFFKEELWPEGVIIKKFYFLKKKEGEASQNVRKPSEAHN</sequence>